<protein>
    <submittedName>
        <fullName evidence="2">Molybdenum cofactor cytidylyltransferase</fullName>
    </submittedName>
</protein>
<proteinExistence type="predicted"/>
<dbReference type="Proteomes" id="UP000184513">
    <property type="component" value="Unassembled WGS sequence"/>
</dbReference>
<reference evidence="2 3" key="1">
    <citation type="submission" date="2016-11" db="EMBL/GenBank/DDBJ databases">
        <authorList>
            <person name="Jaros S."/>
            <person name="Januszkiewicz K."/>
            <person name="Wedrychowicz H."/>
        </authorList>
    </citation>
    <scope>NUCLEOTIDE SEQUENCE [LARGE SCALE GENOMIC DNA]</scope>
    <source>
        <strain evidence="2 3">CGMCC 1.6102</strain>
    </source>
</reference>
<dbReference type="PANTHER" id="PTHR43777">
    <property type="entry name" value="MOLYBDENUM COFACTOR CYTIDYLYLTRANSFERASE"/>
    <property type="match status" value="1"/>
</dbReference>
<dbReference type="RefSeq" id="WP_073094135.1">
    <property type="nucleotide sequence ID" value="NZ_FRCY01000004.1"/>
</dbReference>
<evidence type="ECO:0000259" key="1">
    <source>
        <dbReference type="Pfam" id="PF12804"/>
    </source>
</evidence>
<evidence type="ECO:0000313" key="2">
    <source>
        <dbReference type="EMBL" id="SHM92023.1"/>
    </source>
</evidence>
<dbReference type="InterPro" id="IPR029044">
    <property type="entry name" value="Nucleotide-diphossugar_trans"/>
</dbReference>
<keyword evidence="3" id="KW-1185">Reference proteome</keyword>
<dbReference type="Gene3D" id="3.90.550.10">
    <property type="entry name" value="Spore Coat Polysaccharide Biosynthesis Protein SpsA, Chain A"/>
    <property type="match status" value="1"/>
</dbReference>
<dbReference type="AlphaFoldDB" id="A0A1M7MM79"/>
<accession>A0A1M7MM79</accession>
<gene>
    <name evidence="2" type="ORF">SAMN04488057_104378</name>
</gene>
<dbReference type="OrthoDB" id="9779263at2"/>
<dbReference type="CDD" id="cd04182">
    <property type="entry name" value="GT_2_like_f"/>
    <property type="match status" value="1"/>
</dbReference>
<dbReference type="STRING" id="388280.SAMN04488057_104378"/>
<evidence type="ECO:0000313" key="3">
    <source>
        <dbReference type="Proteomes" id="UP000184513"/>
    </source>
</evidence>
<sequence>MIQTAAIILSAGNSSRLGTPKQLLSYEGQTLIERAIATAKTAGCDPIIVVTGAFRKEIEAIIRNLEVEIVKNHDWEQGMGNSISMGISVLQKISQAKQAIVMLSDQPLVPAKHLETLIQTKSRGTKDIVASLYKTRLGVPALFDQNCFALLRGLKGPEGARKMIGSQKDNTESVLFENGKVDIDTREDYHALLAGDLDHFD</sequence>
<dbReference type="PANTHER" id="PTHR43777:SF1">
    <property type="entry name" value="MOLYBDENUM COFACTOR CYTIDYLYLTRANSFERASE"/>
    <property type="match status" value="1"/>
</dbReference>
<dbReference type="SUPFAM" id="SSF53448">
    <property type="entry name" value="Nucleotide-diphospho-sugar transferases"/>
    <property type="match status" value="1"/>
</dbReference>
<keyword evidence="2" id="KW-0548">Nucleotidyltransferase</keyword>
<dbReference type="Pfam" id="PF12804">
    <property type="entry name" value="NTP_transf_3"/>
    <property type="match status" value="1"/>
</dbReference>
<feature type="domain" description="MobA-like NTP transferase" evidence="1">
    <location>
        <begin position="6"/>
        <end position="167"/>
    </location>
</feature>
<name>A0A1M7MM79_9BACT</name>
<dbReference type="EMBL" id="FRCY01000004">
    <property type="protein sequence ID" value="SHM92023.1"/>
    <property type="molecule type" value="Genomic_DNA"/>
</dbReference>
<organism evidence="2 3">
    <name type="scientific">Cyclobacterium lianum</name>
    <dbReference type="NCBI Taxonomy" id="388280"/>
    <lineage>
        <taxon>Bacteria</taxon>
        <taxon>Pseudomonadati</taxon>
        <taxon>Bacteroidota</taxon>
        <taxon>Cytophagia</taxon>
        <taxon>Cytophagales</taxon>
        <taxon>Cyclobacteriaceae</taxon>
        <taxon>Cyclobacterium</taxon>
    </lineage>
</organism>
<keyword evidence="2" id="KW-0808">Transferase</keyword>
<dbReference type="InterPro" id="IPR025877">
    <property type="entry name" value="MobA-like_NTP_Trfase"/>
</dbReference>
<dbReference type="GO" id="GO:0016779">
    <property type="term" value="F:nucleotidyltransferase activity"/>
    <property type="evidence" value="ECO:0007669"/>
    <property type="project" value="UniProtKB-KW"/>
</dbReference>